<dbReference type="Proteomes" id="UP001597116">
    <property type="component" value="Unassembled WGS sequence"/>
</dbReference>
<evidence type="ECO:0000313" key="7">
    <source>
        <dbReference type="EMBL" id="MFD1143143.1"/>
    </source>
</evidence>
<feature type="transmembrane region" description="Helical" evidence="5">
    <location>
        <begin position="31"/>
        <end position="52"/>
    </location>
</feature>
<evidence type="ECO:0000259" key="6">
    <source>
        <dbReference type="Pfam" id="PF02656"/>
    </source>
</evidence>
<name>A0ABW3QKG9_9BACT</name>
<comment type="caution">
    <text evidence="7">The sequence shown here is derived from an EMBL/GenBank/DDBJ whole genome shotgun (WGS) entry which is preliminary data.</text>
</comment>
<dbReference type="Pfam" id="PF02656">
    <property type="entry name" value="DUF202"/>
    <property type="match status" value="1"/>
</dbReference>
<keyword evidence="4 5" id="KW-0472">Membrane</keyword>
<feature type="domain" description="DUF202" evidence="6">
    <location>
        <begin position="22"/>
        <end position="84"/>
    </location>
</feature>
<reference evidence="8" key="1">
    <citation type="journal article" date="2019" name="Int. J. Syst. Evol. Microbiol.">
        <title>The Global Catalogue of Microorganisms (GCM) 10K type strain sequencing project: providing services to taxonomists for standard genome sequencing and annotation.</title>
        <authorList>
            <consortium name="The Broad Institute Genomics Platform"/>
            <consortium name="The Broad Institute Genome Sequencing Center for Infectious Disease"/>
            <person name="Wu L."/>
            <person name="Ma J."/>
        </authorList>
    </citation>
    <scope>NUCLEOTIDE SEQUENCE [LARGE SCALE GENOMIC DNA]</scope>
    <source>
        <strain evidence="8">CCUG 55608</strain>
    </source>
</reference>
<evidence type="ECO:0000256" key="1">
    <source>
        <dbReference type="ARBA" id="ARBA00004127"/>
    </source>
</evidence>
<comment type="subcellular location">
    <subcellularLocation>
        <location evidence="1">Endomembrane system</location>
        <topology evidence="1">Multi-pass membrane protein</topology>
    </subcellularLocation>
</comment>
<evidence type="ECO:0000313" key="8">
    <source>
        <dbReference type="Proteomes" id="UP001597116"/>
    </source>
</evidence>
<accession>A0ABW3QKG9</accession>
<evidence type="ECO:0000256" key="2">
    <source>
        <dbReference type="ARBA" id="ARBA00022692"/>
    </source>
</evidence>
<keyword evidence="3 5" id="KW-1133">Transmembrane helix</keyword>
<sequence length="98" mass="11123">MKSSELSPKTTLTLTEILAADRTRLANERTLLAYVRTALALIISGTGFSQYLETPWLRTVFIVFIPTGVLILLLGLLRFWQRRKVLDRYSETGRPPVS</sequence>
<keyword evidence="2 5" id="KW-0812">Transmembrane</keyword>
<protein>
    <submittedName>
        <fullName evidence="7">DUF202 domain-containing protein</fullName>
    </submittedName>
</protein>
<evidence type="ECO:0000256" key="4">
    <source>
        <dbReference type="ARBA" id="ARBA00023136"/>
    </source>
</evidence>
<dbReference type="RefSeq" id="WP_265991022.1">
    <property type="nucleotide sequence ID" value="NZ_CP110973.1"/>
</dbReference>
<proteinExistence type="predicted"/>
<evidence type="ECO:0000256" key="5">
    <source>
        <dbReference type="SAM" id="Phobius"/>
    </source>
</evidence>
<feature type="transmembrane region" description="Helical" evidence="5">
    <location>
        <begin position="58"/>
        <end position="80"/>
    </location>
</feature>
<gene>
    <name evidence="7" type="ORF">ACFQ4C_18595</name>
</gene>
<keyword evidence="8" id="KW-1185">Reference proteome</keyword>
<evidence type="ECO:0000256" key="3">
    <source>
        <dbReference type="ARBA" id="ARBA00022989"/>
    </source>
</evidence>
<dbReference type="EMBL" id="JBHTLP010000011">
    <property type="protein sequence ID" value="MFD1143143.1"/>
    <property type="molecule type" value="Genomic_DNA"/>
</dbReference>
<dbReference type="InterPro" id="IPR003807">
    <property type="entry name" value="DUF202"/>
</dbReference>
<organism evidence="7 8">
    <name type="scientific">Larkinella insperata</name>
    <dbReference type="NCBI Taxonomy" id="332158"/>
    <lineage>
        <taxon>Bacteria</taxon>
        <taxon>Pseudomonadati</taxon>
        <taxon>Bacteroidota</taxon>
        <taxon>Cytophagia</taxon>
        <taxon>Cytophagales</taxon>
        <taxon>Spirosomataceae</taxon>
        <taxon>Larkinella</taxon>
    </lineage>
</organism>